<gene>
    <name evidence="1" type="ORF">AEK19_MT0632</name>
</gene>
<evidence type="ECO:0000313" key="1">
    <source>
        <dbReference type="EMBL" id="ART30886.1"/>
    </source>
</evidence>
<organism evidence="1">
    <name type="scientific">Utricularia reniformis</name>
    <dbReference type="NCBI Taxonomy" id="192314"/>
    <lineage>
        <taxon>Eukaryota</taxon>
        <taxon>Viridiplantae</taxon>
        <taxon>Streptophyta</taxon>
        <taxon>Embryophyta</taxon>
        <taxon>Tracheophyta</taxon>
        <taxon>Spermatophyta</taxon>
        <taxon>Magnoliopsida</taxon>
        <taxon>eudicotyledons</taxon>
        <taxon>Gunneridae</taxon>
        <taxon>Pentapetalae</taxon>
        <taxon>asterids</taxon>
        <taxon>lamiids</taxon>
        <taxon>Lamiales</taxon>
        <taxon>Lentibulariaceae</taxon>
        <taxon>Utricularia</taxon>
    </lineage>
</organism>
<dbReference type="AlphaFoldDB" id="A0A1Y0B0C3"/>
<geneLocation type="mitochondrion" evidence="1"/>
<proteinExistence type="predicted"/>
<reference evidence="1" key="1">
    <citation type="submission" date="2017-03" db="EMBL/GenBank/DDBJ databases">
        <title>The mitochondrial genome of the carnivorous plant Utricularia reniformis (Lentibulariaceae): structure, comparative analysis and evolutionary landmarks.</title>
        <authorList>
            <person name="Silva S.R."/>
            <person name="Alvarenga D.O."/>
            <person name="Michael T.P."/>
            <person name="Miranda V.F.O."/>
            <person name="Varani A.M."/>
        </authorList>
    </citation>
    <scope>NUCLEOTIDE SEQUENCE</scope>
</reference>
<dbReference type="EMBL" id="KY774314">
    <property type="protein sequence ID" value="ART30886.1"/>
    <property type="molecule type" value="Genomic_DNA"/>
</dbReference>
<protein>
    <submittedName>
        <fullName evidence="1">Uncharacterized protein</fullName>
    </submittedName>
</protein>
<sequence length="145" mass="16895">MMDFNKAMLAKQVWRLATNPDSLLSRVYKSKYFPEGDIFSAHPFSWRSLMELMEARDLVLAGSRWRVGNGQNIRVWHDPWIPTPPSFKPINRRFHAFEDLLVADLIDPQTREWKVDRLHALFLPPDVDAIQNIPIGSARNEDILI</sequence>
<keyword evidence="1" id="KW-0496">Mitochondrion</keyword>
<accession>A0A1Y0B0C3</accession>
<name>A0A1Y0B0C3_9LAMI</name>